<reference evidence="1 2" key="1">
    <citation type="submission" date="2020-04" db="EMBL/GenBank/DDBJ databases">
        <title>Molecular characterization of pseudomonads from Agaricus bisporus reveal novel blotch 2 pathogens in Western Europe.</title>
        <authorList>
            <person name="Taparia T."/>
            <person name="Krijger M."/>
            <person name="Haynes E."/>
            <person name="Elpinstone J.G."/>
            <person name="Noble R."/>
            <person name="Van Der Wolf J."/>
        </authorList>
    </citation>
    <scope>NUCLEOTIDE SEQUENCE [LARGE SCALE GENOMIC DNA]</scope>
    <source>
        <strain evidence="1 2">P7765</strain>
    </source>
</reference>
<name>A0A7Y7ZGC7_PSEPU</name>
<comment type="caution">
    <text evidence="1">The sequence shown here is derived from an EMBL/GenBank/DDBJ whole genome shotgun (WGS) entry which is preliminary data.</text>
</comment>
<gene>
    <name evidence="1" type="ORF">HX798_26830</name>
</gene>
<accession>A0A7Y7ZGC7</accession>
<evidence type="ECO:0000313" key="1">
    <source>
        <dbReference type="EMBL" id="NWC83873.1"/>
    </source>
</evidence>
<protein>
    <submittedName>
        <fullName evidence="1">Uncharacterized protein</fullName>
    </submittedName>
</protein>
<dbReference type="RefSeq" id="WP_177011233.1">
    <property type="nucleotide sequence ID" value="NZ_JACARV010000107.1"/>
</dbReference>
<proteinExistence type="predicted"/>
<dbReference type="EMBL" id="JACARV010000107">
    <property type="protein sequence ID" value="NWC83873.1"/>
    <property type="molecule type" value="Genomic_DNA"/>
</dbReference>
<sequence length="72" mass="7599">MTKPHKGGRHPMSVSATELAKLGSCEVMVALNLADAADASMKESARKGEQAHQQFHMRAVLNAGDPSLVARG</sequence>
<evidence type="ECO:0000313" key="2">
    <source>
        <dbReference type="Proteomes" id="UP000542695"/>
    </source>
</evidence>
<dbReference type="AlphaFoldDB" id="A0A7Y7ZGC7"/>
<dbReference type="Proteomes" id="UP000542695">
    <property type="component" value="Unassembled WGS sequence"/>
</dbReference>
<organism evidence="1 2">
    <name type="scientific">Pseudomonas putida</name>
    <name type="common">Arthrobacter siderocapsulatus</name>
    <dbReference type="NCBI Taxonomy" id="303"/>
    <lineage>
        <taxon>Bacteria</taxon>
        <taxon>Pseudomonadati</taxon>
        <taxon>Pseudomonadota</taxon>
        <taxon>Gammaproteobacteria</taxon>
        <taxon>Pseudomonadales</taxon>
        <taxon>Pseudomonadaceae</taxon>
        <taxon>Pseudomonas</taxon>
    </lineage>
</organism>